<keyword evidence="2" id="KW-1185">Reference proteome</keyword>
<gene>
    <name evidence="1" type="ORF">H6G03_33410</name>
</gene>
<reference evidence="1" key="1">
    <citation type="journal article" date="2015" name="ISME J.">
        <title>Draft Genome Sequence of Streptomyces incarnatus NRRL8089, which Produces the Nucleoside Antibiotic Sinefungin.</title>
        <authorList>
            <person name="Oshima K."/>
            <person name="Hattori M."/>
            <person name="Shimizu H."/>
            <person name="Fukuda K."/>
            <person name="Nemoto M."/>
            <person name="Inagaki K."/>
            <person name="Tamura T."/>
        </authorList>
    </citation>
    <scope>NUCLEOTIDE SEQUENCE</scope>
    <source>
        <strain evidence="1">FACHB-1375</strain>
    </source>
</reference>
<dbReference type="RefSeq" id="WP_190474681.1">
    <property type="nucleotide sequence ID" value="NZ_JACJPW010000150.1"/>
</dbReference>
<dbReference type="Proteomes" id="UP000641646">
    <property type="component" value="Unassembled WGS sequence"/>
</dbReference>
<sequence length="572" mass="64279">MSKTLNVTNERVDDIPLLCAFLKQMRVQSLLDQHFPTHGNWQGLSLGWVAVVWLSYILSQADHRLSHVQPWAEKRLETLRGCTTDTLRALDFTDDRLQAVLRYLSDDRSWSEFERELGSQLVQVYDLKPRTACLDSTTANTYCGANADGLFQYGHSKDHRPDLAQVKLMLSTLDPLGMPIATEILPGNKADDPLYTPAIERVRSTLNQSGLLYIGDCKMAALSTRGTVVANQDYYLCPLPATQLTTGELENYLSPVLLEQQALTTIDYDYANGNTKPIAVGYETPVTRTTTVNGQVITWTERLLVVRSIAAAESGEQALLSRLEKAQVALAQLNQPKRGKKRLTNLLSWQQAAGAILQQYHVQGLLQLDYQLTHTKRLRRGYRQRKEQIVTESKINLVVTIDNAALNRQISLLGWRVYVTNQPIEQLSVADAVIAYRQEYLMERGFGRFKGFPLSLTPMYLQRDDHVTGLMRLLSIGLRVLTLLEFSVRRNLAAQKQKLAGLYAANPKRATANPTAEQLLAAFGDITLLMIDVPERTYVHLTSLSPLQQRILSLLCLPLEIYTQLSVDDAVP</sequence>
<organism evidence="1 2">
    <name type="scientific">Aerosakkonema funiforme FACHB-1375</name>
    <dbReference type="NCBI Taxonomy" id="2949571"/>
    <lineage>
        <taxon>Bacteria</taxon>
        <taxon>Bacillati</taxon>
        <taxon>Cyanobacteriota</taxon>
        <taxon>Cyanophyceae</taxon>
        <taxon>Oscillatoriophycideae</taxon>
        <taxon>Aerosakkonematales</taxon>
        <taxon>Aerosakkonemataceae</taxon>
        <taxon>Aerosakkonema</taxon>
    </lineage>
</organism>
<evidence type="ECO:0000313" key="2">
    <source>
        <dbReference type="Proteomes" id="UP000641646"/>
    </source>
</evidence>
<protein>
    <submittedName>
        <fullName evidence="1">IS1634 family transposase</fullName>
    </submittedName>
</protein>
<dbReference type="NCBIfam" id="NF033559">
    <property type="entry name" value="transpos_IS1634"/>
    <property type="match status" value="1"/>
</dbReference>
<accession>A0A926ZKL2</accession>
<dbReference type="InterPro" id="IPR047654">
    <property type="entry name" value="IS1634_transpos"/>
</dbReference>
<evidence type="ECO:0000313" key="1">
    <source>
        <dbReference type="EMBL" id="MBD2185904.1"/>
    </source>
</evidence>
<dbReference type="PANTHER" id="PTHR34614">
    <property type="match status" value="1"/>
</dbReference>
<dbReference type="PANTHER" id="PTHR34614:SF2">
    <property type="entry name" value="TRANSPOSASE IS4-LIKE DOMAIN-CONTAINING PROTEIN"/>
    <property type="match status" value="1"/>
</dbReference>
<dbReference type="EMBL" id="JACJPW010000150">
    <property type="protein sequence ID" value="MBD2185904.1"/>
    <property type="molecule type" value="Genomic_DNA"/>
</dbReference>
<proteinExistence type="predicted"/>
<dbReference type="AlphaFoldDB" id="A0A926ZKL2"/>
<reference evidence="1" key="2">
    <citation type="submission" date="2020-08" db="EMBL/GenBank/DDBJ databases">
        <authorList>
            <person name="Chen M."/>
            <person name="Teng W."/>
            <person name="Zhao L."/>
            <person name="Hu C."/>
            <person name="Zhou Y."/>
            <person name="Han B."/>
            <person name="Song L."/>
            <person name="Shu W."/>
        </authorList>
    </citation>
    <scope>NUCLEOTIDE SEQUENCE</scope>
    <source>
        <strain evidence="1">FACHB-1375</strain>
    </source>
</reference>
<name>A0A926ZKL2_9CYAN</name>
<comment type="caution">
    <text evidence="1">The sequence shown here is derived from an EMBL/GenBank/DDBJ whole genome shotgun (WGS) entry which is preliminary data.</text>
</comment>